<organism evidence="6 7">
    <name type="scientific">Sodalis praecaptivus</name>
    <dbReference type="NCBI Taxonomy" id="1239307"/>
    <lineage>
        <taxon>Bacteria</taxon>
        <taxon>Pseudomonadati</taxon>
        <taxon>Pseudomonadota</taxon>
        <taxon>Gammaproteobacteria</taxon>
        <taxon>Enterobacterales</taxon>
        <taxon>Bruguierivoracaceae</taxon>
        <taxon>Sodalis</taxon>
    </lineage>
</organism>
<dbReference type="InterPro" id="IPR015424">
    <property type="entry name" value="PyrdxlP-dep_Trfase"/>
</dbReference>
<evidence type="ECO:0000256" key="4">
    <source>
        <dbReference type="PIRSR" id="PIRSR000390-2"/>
    </source>
</evidence>
<dbReference type="OrthoDB" id="9804264at2"/>
<sequence>MKSKPAILGGEKAFTQGIPFLKPYIPSIAVLKESLAEILASGMLTKGKYLQAYEDKAKAYSEDAQMNVVAVSSATIGLTLTLQALGITGEVLVPSFTFCASANAIVQAGAKPVFVDCCPDTYTISISDLAQKITNQTEAILAVHVFGVPADCLALEKLAKAHNIKLIFDAAHGMGSTLDNIKIGRFGDAEVFSTTPTKTLVTGEGGLIFTRDAALAQRLRTYREYGNPGDYDCTYVGTNGRLNEISCLMGVASFDLLPENIRLRNAAANAYTQRLKSVPGISLQHIPNNVLSTHKDFSIRVDKHLFGCDRDVLEAALCAEGIPTRRYFFPVVHKMKAYKEFNATVLPASENIAATILCLPIYPLLPLNDIALISSAIAKIQRQAHRIANYIDGS</sequence>
<keyword evidence="6" id="KW-0032">Aminotransferase</keyword>
<name>W0HS90_9GAMM</name>
<dbReference type="AlphaFoldDB" id="W0HS90"/>
<dbReference type="Pfam" id="PF01041">
    <property type="entry name" value="DegT_DnrJ_EryC1"/>
    <property type="match status" value="1"/>
</dbReference>
<dbReference type="InterPro" id="IPR015421">
    <property type="entry name" value="PyrdxlP-dep_Trfase_major"/>
</dbReference>
<feature type="active site" description="Proton acceptor" evidence="3">
    <location>
        <position position="198"/>
    </location>
</feature>
<evidence type="ECO:0000256" key="5">
    <source>
        <dbReference type="RuleBase" id="RU004508"/>
    </source>
</evidence>
<comment type="similarity">
    <text evidence="2 5">Belongs to the DegT/DnrJ/EryC1 family.</text>
</comment>
<accession>W0HS90</accession>
<dbReference type="InterPro" id="IPR000653">
    <property type="entry name" value="DegT/StrS_aminotransferase"/>
</dbReference>
<gene>
    <name evidence="6" type="ORF">Sant_0306</name>
</gene>
<protein>
    <submittedName>
        <fullName evidence="6">DegT/DnrJ/EryC1/StrS aminotransferase</fullName>
    </submittedName>
</protein>
<dbReference type="SUPFAM" id="SSF53383">
    <property type="entry name" value="PLP-dependent transferases"/>
    <property type="match status" value="1"/>
</dbReference>
<dbReference type="HOGENOM" id="CLU_033332_1_1_6"/>
<proteinExistence type="inferred from homology"/>
<dbReference type="PANTHER" id="PTHR30244">
    <property type="entry name" value="TRANSAMINASE"/>
    <property type="match status" value="1"/>
</dbReference>
<evidence type="ECO:0000313" key="6">
    <source>
        <dbReference type="EMBL" id="AHF75412.1"/>
    </source>
</evidence>
<dbReference type="CDD" id="cd00616">
    <property type="entry name" value="AHBA_syn"/>
    <property type="match status" value="1"/>
</dbReference>
<keyword evidence="7" id="KW-1185">Reference proteome</keyword>
<reference evidence="6 7" key="1">
    <citation type="journal article" date="2014" name="Genome Biol. Evol.">
        <title>Genome degeneration and adaptation in a nascent stage of symbiosis.</title>
        <authorList>
            <person name="Oakeson K.F."/>
            <person name="Gil R."/>
            <person name="Clayton A.L."/>
            <person name="Dunn D.M."/>
            <person name="von Niederhausern A.C."/>
            <person name="Hamil C."/>
            <person name="Aoyagi A."/>
            <person name="Duval B."/>
            <person name="Baca A."/>
            <person name="Silva F.J."/>
            <person name="Vallier A."/>
            <person name="Jackson D.G."/>
            <person name="Latorre A."/>
            <person name="Weiss R.B."/>
            <person name="Heddi A."/>
            <person name="Moya A."/>
            <person name="Dale C."/>
        </authorList>
    </citation>
    <scope>NUCLEOTIDE SEQUENCE [LARGE SCALE GENOMIC DNA]</scope>
    <source>
        <strain evidence="6 7">HS1</strain>
    </source>
</reference>
<dbReference type="Proteomes" id="UP000019028">
    <property type="component" value="Chromosome"/>
</dbReference>
<dbReference type="GO" id="GO:0000271">
    <property type="term" value="P:polysaccharide biosynthetic process"/>
    <property type="evidence" value="ECO:0007669"/>
    <property type="project" value="TreeGrafter"/>
</dbReference>
<dbReference type="KEGG" id="sod:Sant_0306"/>
<dbReference type="PATRIC" id="fig|1239307.3.peg.322"/>
<dbReference type="EMBL" id="CP006569">
    <property type="protein sequence ID" value="AHF75412.1"/>
    <property type="molecule type" value="Genomic_DNA"/>
</dbReference>
<evidence type="ECO:0000313" key="7">
    <source>
        <dbReference type="Proteomes" id="UP000019028"/>
    </source>
</evidence>
<evidence type="ECO:0000256" key="3">
    <source>
        <dbReference type="PIRSR" id="PIRSR000390-1"/>
    </source>
</evidence>
<dbReference type="RefSeq" id="WP_025420564.1">
    <property type="nucleotide sequence ID" value="NZ_CP006569.1"/>
</dbReference>
<keyword evidence="1 4" id="KW-0663">Pyridoxal phosphate</keyword>
<evidence type="ECO:0000256" key="1">
    <source>
        <dbReference type="ARBA" id="ARBA00022898"/>
    </source>
</evidence>
<dbReference type="Gene3D" id="3.40.640.10">
    <property type="entry name" value="Type I PLP-dependent aspartate aminotransferase-like (Major domain)"/>
    <property type="match status" value="1"/>
</dbReference>
<dbReference type="PANTHER" id="PTHR30244:SF9">
    <property type="entry name" value="PROTEIN RV3402C"/>
    <property type="match status" value="1"/>
</dbReference>
<evidence type="ECO:0000256" key="2">
    <source>
        <dbReference type="ARBA" id="ARBA00037999"/>
    </source>
</evidence>
<dbReference type="InterPro" id="IPR015422">
    <property type="entry name" value="PyrdxlP-dep_Trfase_small"/>
</dbReference>
<dbReference type="PIRSF" id="PIRSF000390">
    <property type="entry name" value="PLP_StrS"/>
    <property type="match status" value="1"/>
</dbReference>
<feature type="modified residue" description="N6-(pyridoxal phosphate)lysine" evidence="4">
    <location>
        <position position="198"/>
    </location>
</feature>
<dbReference type="GO" id="GO:0008483">
    <property type="term" value="F:transaminase activity"/>
    <property type="evidence" value="ECO:0007669"/>
    <property type="project" value="UniProtKB-KW"/>
</dbReference>
<dbReference type="Gene3D" id="3.90.1150.10">
    <property type="entry name" value="Aspartate Aminotransferase, domain 1"/>
    <property type="match status" value="1"/>
</dbReference>
<keyword evidence="6" id="KW-0808">Transferase</keyword>
<dbReference type="GO" id="GO:0030170">
    <property type="term" value="F:pyridoxal phosphate binding"/>
    <property type="evidence" value="ECO:0007669"/>
    <property type="project" value="TreeGrafter"/>
</dbReference>